<protein>
    <recommendedName>
        <fullName evidence="2">BTB domain-containing protein</fullName>
    </recommendedName>
</protein>
<organism evidence="3 4">
    <name type="scientific">Botryotinia fuckeliana (strain BcDW1)</name>
    <name type="common">Noble rot fungus</name>
    <name type="synonym">Botrytis cinerea</name>
    <dbReference type="NCBI Taxonomy" id="1290391"/>
    <lineage>
        <taxon>Eukaryota</taxon>
        <taxon>Fungi</taxon>
        <taxon>Dikarya</taxon>
        <taxon>Ascomycota</taxon>
        <taxon>Pezizomycotina</taxon>
        <taxon>Leotiomycetes</taxon>
        <taxon>Helotiales</taxon>
        <taxon>Sclerotiniaceae</taxon>
        <taxon>Botrytis</taxon>
    </lineage>
</organism>
<dbReference type="InterPro" id="IPR011333">
    <property type="entry name" value="SKP1/BTB/POZ_sf"/>
</dbReference>
<dbReference type="InterPro" id="IPR000210">
    <property type="entry name" value="BTB/POZ_dom"/>
</dbReference>
<sequence>MATPSDIKKSKVLPFMLDAKGSAPEIEKSLYEGPTATIIVGPADKSTTYIVPLALICHRSRFFDRALNGYFKESTENRVELPEDTVEEFELLLEWIYCGKLAWNSYILGLDSIINFYIVADKFDVAGPFEKVDTNLRTILVDHWYAICIEYGTLAHAFLESVYQLPIEHKARRLFAKACVRPYLVYETLMKDAPYGNTLPAVGSNNSWLDVKAAFDTIDGLAVEVVKSLGETMVKGLSEHSHGPECYEDPLTEKRMRPLTKWNFAGHINAYGSSLWLPHYGFSIFGTISILPTPSGLFNTGAVRDKALSKCGKQPEPPDSTSLLGPNRAKSDPIANCSTRLNGTMATFNHSASKMLGSPSEVNSAKNNNQENIASTVRPLSANSPATNRTPLAKLAPPATNTPTFASPTRPVSAMPARSFLFGSNTVGPGFEPFRSNAVSNATSPQAVQASEPPFTKASHQTQSDTVNPHPQKRAKTTHNIAAQLPASEFTNRLDLFRGPEVLVTAGIQLGVKNYLIPKALLVQASPYFQNAITAETLGQITRETLKIDCSIVAFDFVVQYLYTGAFVRSDIAGFSSGSQQVTNLIDFYELAEKLGLDISDMILDNIKELLMMDRLYLQAGHICKVANFPGGQKLLMLFARSCIQTYLQSVNPIHGKAWTFRFQKELDTLDGFAANLMRVYREVADQRTPCMFAESCDLLNGKKFSY</sequence>
<dbReference type="HOGENOM" id="CLU_379913_0_0_1"/>
<accession>M7U0M1</accession>
<dbReference type="EMBL" id="KB707748">
    <property type="protein sequence ID" value="EMR89456.1"/>
    <property type="molecule type" value="Genomic_DNA"/>
</dbReference>
<dbReference type="PANTHER" id="PTHR47843:SF3">
    <property type="entry name" value="BTB DOMAIN-CONTAINING PROTEIN"/>
    <property type="match status" value="1"/>
</dbReference>
<dbReference type="Pfam" id="PF00651">
    <property type="entry name" value="BTB"/>
    <property type="match status" value="1"/>
</dbReference>
<evidence type="ECO:0000313" key="3">
    <source>
        <dbReference type="EMBL" id="EMR89456.1"/>
    </source>
</evidence>
<dbReference type="Proteomes" id="UP000012045">
    <property type="component" value="Unassembled WGS sequence"/>
</dbReference>
<dbReference type="PROSITE" id="PS50097">
    <property type="entry name" value="BTB"/>
    <property type="match status" value="2"/>
</dbReference>
<feature type="compositionally biased region" description="Polar residues" evidence="1">
    <location>
        <begin position="381"/>
        <end position="390"/>
    </location>
</feature>
<evidence type="ECO:0000259" key="2">
    <source>
        <dbReference type="PROSITE" id="PS50097"/>
    </source>
</evidence>
<dbReference type="STRING" id="1290391.M7U0M1"/>
<feature type="region of interest" description="Disordered" evidence="1">
    <location>
        <begin position="309"/>
        <end position="335"/>
    </location>
</feature>
<dbReference type="OrthoDB" id="3525768at2759"/>
<evidence type="ECO:0000313" key="4">
    <source>
        <dbReference type="Proteomes" id="UP000012045"/>
    </source>
</evidence>
<feature type="region of interest" description="Disordered" evidence="1">
    <location>
        <begin position="437"/>
        <end position="474"/>
    </location>
</feature>
<feature type="domain" description="BTB" evidence="2">
    <location>
        <begin position="34"/>
        <end position="105"/>
    </location>
</feature>
<dbReference type="CDD" id="cd18186">
    <property type="entry name" value="BTB_POZ_ZBTB_KLHL-like"/>
    <property type="match status" value="2"/>
</dbReference>
<reference evidence="4" key="1">
    <citation type="journal article" date="2013" name="Genome Announc.">
        <title>Draft genome sequence of Botrytis cinerea BcDW1, inoculum for noble rot of grape berries.</title>
        <authorList>
            <person name="Blanco-Ulate B."/>
            <person name="Allen G."/>
            <person name="Powell A.L."/>
            <person name="Cantu D."/>
        </authorList>
    </citation>
    <scope>NUCLEOTIDE SEQUENCE [LARGE SCALE GENOMIC DNA]</scope>
    <source>
        <strain evidence="4">BcDW1</strain>
    </source>
</reference>
<dbReference type="Gene3D" id="3.30.710.10">
    <property type="entry name" value="Potassium Channel Kv1.1, Chain A"/>
    <property type="match status" value="2"/>
</dbReference>
<evidence type="ECO:0000256" key="1">
    <source>
        <dbReference type="SAM" id="MobiDB-lite"/>
    </source>
</evidence>
<dbReference type="AlphaFoldDB" id="M7U0M1"/>
<feature type="region of interest" description="Disordered" evidence="1">
    <location>
        <begin position="375"/>
        <end position="412"/>
    </location>
</feature>
<feature type="compositionally biased region" description="Polar residues" evidence="1">
    <location>
        <begin position="437"/>
        <end position="449"/>
    </location>
</feature>
<proteinExistence type="predicted"/>
<feature type="compositionally biased region" description="Polar residues" evidence="1">
    <location>
        <begin position="458"/>
        <end position="469"/>
    </location>
</feature>
<dbReference type="PANTHER" id="PTHR47843">
    <property type="entry name" value="BTB DOMAIN-CONTAINING PROTEIN-RELATED"/>
    <property type="match status" value="1"/>
</dbReference>
<name>M7U0M1_BOTF1</name>
<feature type="domain" description="BTB" evidence="2">
    <location>
        <begin position="500"/>
        <end position="571"/>
    </location>
</feature>
<gene>
    <name evidence="3" type="ORF">BcDW1_1914</name>
</gene>
<dbReference type="SUPFAM" id="SSF54695">
    <property type="entry name" value="POZ domain"/>
    <property type="match status" value="2"/>
</dbReference>